<dbReference type="InterPro" id="IPR018247">
    <property type="entry name" value="EF_Hand_1_Ca_BS"/>
</dbReference>
<keyword evidence="2 4" id="KW-0479">Metal-binding</keyword>
<comment type="similarity">
    <text evidence="1 4">Belongs to the S-100 family.</text>
</comment>
<dbReference type="InterPro" id="IPR001751">
    <property type="entry name" value="S100/CaBP7/8-like_CS"/>
</dbReference>
<sequence length="98" mass="11303">MSERKSLVTMVSELEKALSNLVDTYHVYSTIKGNHHALYRDDFKKMVTTECPQFVKNKNAENLFRELDVNTDNAVNFEEFLVMVIKVGVAAHKESHKE</sequence>
<name>A0ABQ0EL09_APOSI</name>
<protein>
    <recommendedName>
        <fullName evidence="4">Protein S100</fullName>
    </recommendedName>
    <alternativeName>
        <fullName evidence="4">S100 calcium-binding protein</fullName>
    </alternativeName>
</protein>
<organism evidence="6 7">
    <name type="scientific">Apodemus speciosus</name>
    <name type="common">Large Japanese field mouse</name>
    <dbReference type="NCBI Taxonomy" id="105296"/>
    <lineage>
        <taxon>Eukaryota</taxon>
        <taxon>Metazoa</taxon>
        <taxon>Chordata</taxon>
        <taxon>Craniata</taxon>
        <taxon>Vertebrata</taxon>
        <taxon>Euteleostomi</taxon>
        <taxon>Mammalia</taxon>
        <taxon>Eutheria</taxon>
        <taxon>Euarchontoglires</taxon>
        <taxon>Glires</taxon>
        <taxon>Rodentia</taxon>
        <taxon>Myomorpha</taxon>
        <taxon>Muroidea</taxon>
        <taxon>Muridae</taxon>
        <taxon>Murinae</taxon>
        <taxon>Apodemus</taxon>
    </lineage>
</organism>
<dbReference type="CDD" id="cd05030">
    <property type="entry name" value="calgranulins"/>
    <property type="match status" value="1"/>
</dbReference>
<dbReference type="InterPro" id="IPR002048">
    <property type="entry name" value="EF_hand_dom"/>
</dbReference>
<dbReference type="PROSITE" id="PS50222">
    <property type="entry name" value="EF_HAND_2"/>
    <property type="match status" value="1"/>
</dbReference>
<dbReference type="InterPro" id="IPR011992">
    <property type="entry name" value="EF-hand-dom_pair"/>
</dbReference>
<dbReference type="SUPFAM" id="SSF47473">
    <property type="entry name" value="EF-hand"/>
    <property type="match status" value="1"/>
</dbReference>
<dbReference type="SMART" id="SM01394">
    <property type="entry name" value="S_100"/>
    <property type="match status" value="1"/>
</dbReference>
<dbReference type="Gene3D" id="1.10.238.10">
    <property type="entry name" value="EF-hand"/>
    <property type="match status" value="1"/>
</dbReference>
<dbReference type="Proteomes" id="UP001623349">
    <property type="component" value="Unassembled WGS sequence"/>
</dbReference>
<dbReference type="PROSITE" id="PS00018">
    <property type="entry name" value="EF_HAND_1"/>
    <property type="match status" value="1"/>
</dbReference>
<reference evidence="6 7" key="1">
    <citation type="submission" date="2024-08" db="EMBL/GenBank/DDBJ databases">
        <title>The draft genome of Apodemus speciosus.</title>
        <authorList>
            <person name="Nabeshima K."/>
            <person name="Suzuki S."/>
            <person name="Onuma M."/>
        </authorList>
    </citation>
    <scope>NUCLEOTIDE SEQUENCE [LARGE SCALE GENOMIC DNA]</scope>
    <source>
        <strain evidence="6">IB14-021</strain>
    </source>
</reference>
<evidence type="ECO:0000259" key="5">
    <source>
        <dbReference type="PROSITE" id="PS50222"/>
    </source>
</evidence>
<evidence type="ECO:0000313" key="7">
    <source>
        <dbReference type="Proteomes" id="UP001623349"/>
    </source>
</evidence>
<dbReference type="PROSITE" id="PS00303">
    <property type="entry name" value="S100_CABP"/>
    <property type="match status" value="1"/>
</dbReference>
<gene>
    <name evidence="6" type="ORF">APTSU1_000301900</name>
</gene>
<dbReference type="EMBL" id="BAAFST010000003">
    <property type="protein sequence ID" value="GAB1287789.1"/>
    <property type="molecule type" value="Genomic_DNA"/>
</dbReference>
<dbReference type="PANTHER" id="PTHR11639">
    <property type="entry name" value="S100 CALCIUM-BINDING PROTEIN"/>
    <property type="match status" value="1"/>
</dbReference>
<proteinExistence type="inferred from homology"/>
<evidence type="ECO:0000256" key="1">
    <source>
        <dbReference type="ARBA" id="ARBA00007323"/>
    </source>
</evidence>
<dbReference type="InterPro" id="IPR013787">
    <property type="entry name" value="S100_Ca-bd_sub"/>
</dbReference>
<dbReference type="Pfam" id="PF01023">
    <property type="entry name" value="S_100"/>
    <property type="match status" value="1"/>
</dbReference>
<accession>A0ABQ0EL09</accession>
<evidence type="ECO:0000313" key="6">
    <source>
        <dbReference type="EMBL" id="GAB1287789.1"/>
    </source>
</evidence>
<keyword evidence="3 4" id="KW-0106">Calcium</keyword>
<comment type="caution">
    <text evidence="6">The sequence shown here is derived from an EMBL/GenBank/DDBJ whole genome shotgun (WGS) entry which is preliminary data.</text>
</comment>
<evidence type="ECO:0000256" key="2">
    <source>
        <dbReference type="ARBA" id="ARBA00022723"/>
    </source>
</evidence>
<keyword evidence="7" id="KW-1185">Reference proteome</keyword>
<feature type="domain" description="EF-hand" evidence="5">
    <location>
        <begin position="55"/>
        <end position="90"/>
    </location>
</feature>
<evidence type="ECO:0000256" key="3">
    <source>
        <dbReference type="ARBA" id="ARBA00022837"/>
    </source>
</evidence>
<dbReference type="PANTHER" id="PTHR11639:SF5">
    <property type="entry name" value="PROTEIN S100-A8"/>
    <property type="match status" value="1"/>
</dbReference>
<evidence type="ECO:0000256" key="4">
    <source>
        <dbReference type="RuleBase" id="RU361184"/>
    </source>
</evidence>